<comment type="pathway">
    <text evidence="5">Amine and polyamine degradation; ethanolamine degradation.</text>
</comment>
<sequence length="250" mass="28113">MQNDEWSFLQNYTSARIARGRAGHSLPTNELLKFQADHARARDAVYSELDTDLLKNTLETQLLLETILLESKVQNRQEFLQRPDRGRFLNEDSGSFLKNREAGKSDICFVIADGLSAKAVNTHALPVLEKLIPHLQKLTWKIAPVCLVKQGRVAIGDEIAFLLKAEIVVIFIGERPGLSSPDSMGAYLTFKPQAGLTDESRNCISNIRPEGLNYDFAMQKLLYLLTEMKSRKLSGVNLKDGMEEGQYIED</sequence>
<dbReference type="PANTHER" id="PTHR39330:SF1">
    <property type="entry name" value="ETHANOLAMINE AMMONIA-LYASE SMALL SUBUNIT"/>
    <property type="match status" value="1"/>
</dbReference>
<dbReference type="PANTHER" id="PTHR39330">
    <property type="entry name" value="ETHANOLAMINE AMMONIA-LYASE LIGHT CHAIN"/>
    <property type="match status" value="1"/>
</dbReference>
<comment type="subunit">
    <text evidence="5">The basic unit is a heterodimer which dimerizes to form tetramers. The heterotetramers trimerize; 6 large subunits form a core ring with 6 small subunits projecting outwards.</text>
</comment>
<dbReference type="PIRSF" id="PIRSF018982">
    <property type="entry name" value="EutC"/>
    <property type="match status" value="1"/>
</dbReference>
<evidence type="ECO:0000313" key="6">
    <source>
        <dbReference type="EMBL" id="SFP47719.1"/>
    </source>
</evidence>
<comment type="cofactor">
    <cofactor evidence="5">
        <name>adenosylcob(III)alamin</name>
        <dbReference type="ChEBI" id="CHEBI:18408"/>
    </cofactor>
    <text evidence="5">Binds between the large and small subunits.</text>
</comment>
<proteinExistence type="inferred from homology"/>
<dbReference type="GO" id="GO:0008851">
    <property type="term" value="F:ethanolamine ammonia-lyase activity"/>
    <property type="evidence" value="ECO:0007669"/>
    <property type="project" value="UniProtKB-UniRule"/>
</dbReference>
<keyword evidence="1 5" id="KW-0846">Cobalamin</keyword>
<evidence type="ECO:0000256" key="4">
    <source>
        <dbReference type="ARBA" id="ARBA00024446"/>
    </source>
</evidence>
<dbReference type="Proteomes" id="UP000199306">
    <property type="component" value="Unassembled WGS sequence"/>
</dbReference>
<keyword evidence="2 5" id="KW-0456">Lyase</keyword>
<dbReference type="InterPro" id="IPR042251">
    <property type="entry name" value="EutC_C"/>
</dbReference>
<protein>
    <recommendedName>
        <fullName evidence="5">Ethanolamine ammonia-lyase small subunit</fullName>
        <shortName evidence="5">EAL small subunit</shortName>
        <ecNumber evidence="5">4.3.1.7</ecNumber>
    </recommendedName>
</protein>
<dbReference type="Gene3D" id="1.10.30.40">
    <property type="entry name" value="Ethanolamine ammonia-lyase light chain (EutC), N-terminal domain"/>
    <property type="match status" value="1"/>
</dbReference>
<dbReference type="InterPro" id="IPR042255">
    <property type="entry name" value="EutC_N"/>
</dbReference>
<dbReference type="GO" id="GO:0009350">
    <property type="term" value="C:ethanolamine ammonia-lyase complex"/>
    <property type="evidence" value="ECO:0007669"/>
    <property type="project" value="UniProtKB-UniRule"/>
</dbReference>
<dbReference type="GO" id="GO:0006520">
    <property type="term" value="P:amino acid metabolic process"/>
    <property type="evidence" value="ECO:0007669"/>
    <property type="project" value="InterPro"/>
</dbReference>
<name>A0A1I5QN78_9BACT</name>
<evidence type="ECO:0000256" key="3">
    <source>
        <dbReference type="ARBA" id="ARBA00023285"/>
    </source>
</evidence>
<dbReference type="GO" id="GO:0031471">
    <property type="term" value="C:ethanolamine degradation polyhedral organelle"/>
    <property type="evidence" value="ECO:0007669"/>
    <property type="project" value="UniProtKB-UniRule"/>
</dbReference>
<dbReference type="STRING" id="1079859.SAMN04515674_103286"/>
<dbReference type="HAMAP" id="MF_00601">
    <property type="entry name" value="EutC"/>
    <property type="match status" value="1"/>
</dbReference>
<evidence type="ECO:0000256" key="1">
    <source>
        <dbReference type="ARBA" id="ARBA00022628"/>
    </source>
</evidence>
<feature type="binding site" evidence="5">
    <location>
        <position position="203"/>
    </location>
    <ligand>
        <name>adenosylcob(III)alamin</name>
        <dbReference type="ChEBI" id="CHEBI:18408"/>
    </ligand>
</feature>
<evidence type="ECO:0000313" key="7">
    <source>
        <dbReference type="Proteomes" id="UP000199306"/>
    </source>
</evidence>
<dbReference type="RefSeq" id="WP_092014454.1">
    <property type="nucleotide sequence ID" value="NZ_FOXH01000003.1"/>
</dbReference>
<comment type="function">
    <text evidence="5">Catalyzes the deamination of various vicinal amino-alcohols to oxo compounds. Allows this organism to utilize ethanolamine as the sole source of nitrogen and carbon in the presence of external vitamin B12.</text>
</comment>
<keyword evidence="4 5" id="KW-1283">Bacterial microcompartment</keyword>
<keyword evidence="3 5" id="KW-0170">Cobalt</keyword>
<dbReference type="GO" id="GO:0046336">
    <property type="term" value="P:ethanolamine catabolic process"/>
    <property type="evidence" value="ECO:0007669"/>
    <property type="project" value="UniProtKB-UniRule"/>
</dbReference>
<dbReference type="Pfam" id="PF05985">
    <property type="entry name" value="EutC"/>
    <property type="match status" value="1"/>
</dbReference>
<dbReference type="Gene3D" id="3.40.50.11240">
    <property type="entry name" value="Ethanolamine ammonia-lyase light chain (EutC)"/>
    <property type="match status" value="1"/>
</dbReference>
<dbReference type="UniPathway" id="UPA00560"/>
<feature type="binding site" evidence="5">
    <location>
        <position position="174"/>
    </location>
    <ligand>
        <name>adenosylcob(III)alamin</name>
        <dbReference type="ChEBI" id="CHEBI:18408"/>
    </ligand>
</feature>
<feature type="binding site" evidence="5">
    <location>
        <position position="153"/>
    </location>
    <ligand>
        <name>adenosylcob(III)alamin</name>
        <dbReference type="ChEBI" id="CHEBI:18408"/>
    </ligand>
</feature>
<gene>
    <name evidence="5" type="primary">eutC</name>
    <name evidence="6" type="ORF">SAMN04515674_103286</name>
</gene>
<dbReference type="NCBIfam" id="NF003971">
    <property type="entry name" value="PRK05465.1"/>
    <property type="match status" value="1"/>
</dbReference>
<comment type="subcellular location">
    <subcellularLocation>
        <location evidence="5">Bacterial microcompartment</location>
    </subcellularLocation>
</comment>
<accession>A0A1I5QN78</accession>
<comment type="similarity">
    <text evidence="5">Belongs to the EutC family.</text>
</comment>
<dbReference type="OrthoDB" id="114248at2"/>
<reference evidence="6 7" key="1">
    <citation type="submission" date="2016-10" db="EMBL/GenBank/DDBJ databases">
        <authorList>
            <person name="de Groot N.N."/>
        </authorList>
    </citation>
    <scope>NUCLEOTIDE SEQUENCE [LARGE SCALE GENOMIC DNA]</scope>
    <source>
        <strain evidence="7">E92,LMG 26720,CCM 7988</strain>
    </source>
</reference>
<comment type="catalytic activity">
    <reaction evidence="5">
        <text>ethanolamine = acetaldehyde + NH4(+)</text>
        <dbReference type="Rhea" id="RHEA:15313"/>
        <dbReference type="ChEBI" id="CHEBI:15343"/>
        <dbReference type="ChEBI" id="CHEBI:28938"/>
        <dbReference type="ChEBI" id="CHEBI:57603"/>
        <dbReference type="EC" id="4.3.1.7"/>
    </reaction>
</comment>
<dbReference type="InterPro" id="IPR009246">
    <property type="entry name" value="EutC"/>
</dbReference>
<dbReference type="AlphaFoldDB" id="A0A1I5QN78"/>
<dbReference type="EC" id="4.3.1.7" evidence="5"/>
<organism evidence="6 7">
    <name type="scientific">Pseudarcicella hirudinis</name>
    <dbReference type="NCBI Taxonomy" id="1079859"/>
    <lineage>
        <taxon>Bacteria</taxon>
        <taxon>Pseudomonadati</taxon>
        <taxon>Bacteroidota</taxon>
        <taxon>Cytophagia</taxon>
        <taxon>Cytophagales</taxon>
        <taxon>Flectobacillaceae</taxon>
        <taxon>Pseudarcicella</taxon>
    </lineage>
</organism>
<dbReference type="EMBL" id="FOXH01000003">
    <property type="protein sequence ID" value="SFP47719.1"/>
    <property type="molecule type" value="Genomic_DNA"/>
</dbReference>
<dbReference type="GO" id="GO:0031419">
    <property type="term" value="F:cobalamin binding"/>
    <property type="evidence" value="ECO:0007669"/>
    <property type="project" value="UniProtKB-UniRule"/>
</dbReference>
<evidence type="ECO:0000256" key="2">
    <source>
        <dbReference type="ARBA" id="ARBA00023239"/>
    </source>
</evidence>
<keyword evidence="7" id="KW-1185">Reference proteome</keyword>
<evidence type="ECO:0000256" key="5">
    <source>
        <dbReference type="HAMAP-Rule" id="MF_00601"/>
    </source>
</evidence>